<dbReference type="EMBL" id="BAAAZO010000009">
    <property type="protein sequence ID" value="GAA3622714.1"/>
    <property type="molecule type" value="Genomic_DNA"/>
</dbReference>
<sequence length="131" mass="14074">MRNPMRMMAATTLISEALVMFFAGLVAKDLSSLSTGTALGITCGLAVVCFVTAGLLRSRAGYVLGSVLQLAIFAVGIWVHTMLFLGVLFGALWIASLVIGSRLEREGAQRWALHEAEQAKQERDGEFTEPA</sequence>
<keyword evidence="1" id="KW-0812">Transmembrane</keyword>
<dbReference type="Proteomes" id="UP001501074">
    <property type="component" value="Unassembled WGS sequence"/>
</dbReference>
<evidence type="ECO:0008006" key="4">
    <source>
        <dbReference type="Google" id="ProtNLM"/>
    </source>
</evidence>
<feature type="transmembrane region" description="Helical" evidence="1">
    <location>
        <begin position="85"/>
        <end position="103"/>
    </location>
</feature>
<reference evidence="3" key="1">
    <citation type="journal article" date="2019" name="Int. J. Syst. Evol. Microbiol.">
        <title>The Global Catalogue of Microorganisms (GCM) 10K type strain sequencing project: providing services to taxonomists for standard genome sequencing and annotation.</title>
        <authorList>
            <consortium name="The Broad Institute Genomics Platform"/>
            <consortium name="The Broad Institute Genome Sequencing Center for Infectious Disease"/>
            <person name="Wu L."/>
            <person name="Ma J."/>
        </authorList>
    </citation>
    <scope>NUCLEOTIDE SEQUENCE [LARGE SCALE GENOMIC DNA]</scope>
    <source>
        <strain evidence="3">JCM 16902</strain>
    </source>
</reference>
<protein>
    <recommendedName>
        <fullName evidence="4">DUF4233 domain-containing protein</fullName>
    </recommendedName>
</protein>
<gene>
    <name evidence="2" type="ORF">GCM10022223_44610</name>
</gene>
<accession>A0ABP6ZZ10</accession>
<feature type="transmembrane region" description="Helical" evidence="1">
    <location>
        <begin position="61"/>
        <end position="79"/>
    </location>
</feature>
<evidence type="ECO:0000313" key="3">
    <source>
        <dbReference type="Proteomes" id="UP001501074"/>
    </source>
</evidence>
<keyword evidence="3" id="KW-1185">Reference proteome</keyword>
<dbReference type="InterPro" id="IPR025327">
    <property type="entry name" value="DUF4233"/>
</dbReference>
<name>A0ABP6ZZ10_9ACTN</name>
<comment type="caution">
    <text evidence="2">The sequence shown here is derived from an EMBL/GenBank/DDBJ whole genome shotgun (WGS) entry which is preliminary data.</text>
</comment>
<proteinExistence type="predicted"/>
<keyword evidence="1" id="KW-0472">Membrane</keyword>
<organism evidence="2 3">
    <name type="scientific">Kineosporia mesophila</name>
    <dbReference type="NCBI Taxonomy" id="566012"/>
    <lineage>
        <taxon>Bacteria</taxon>
        <taxon>Bacillati</taxon>
        <taxon>Actinomycetota</taxon>
        <taxon>Actinomycetes</taxon>
        <taxon>Kineosporiales</taxon>
        <taxon>Kineosporiaceae</taxon>
        <taxon>Kineosporia</taxon>
    </lineage>
</organism>
<evidence type="ECO:0000256" key="1">
    <source>
        <dbReference type="SAM" id="Phobius"/>
    </source>
</evidence>
<dbReference type="RefSeq" id="WP_231481189.1">
    <property type="nucleotide sequence ID" value="NZ_BAAAZO010000009.1"/>
</dbReference>
<evidence type="ECO:0000313" key="2">
    <source>
        <dbReference type="EMBL" id="GAA3622714.1"/>
    </source>
</evidence>
<feature type="transmembrane region" description="Helical" evidence="1">
    <location>
        <begin position="37"/>
        <end position="56"/>
    </location>
</feature>
<dbReference type="Pfam" id="PF14017">
    <property type="entry name" value="DUF4233"/>
    <property type="match status" value="1"/>
</dbReference>
<keyword evidence="1" id="KW-1133">Transmembrane helix</keyword>